<dbReference type="AlphaFoldDB" id="A0A9Y2L3V3"/>
<dbReference type="Gene3D" id="1.25.40.10">
    <property type="entry name" value="Tetratricopeptide repeat domain"/>
    <property type="match status" value="1"/>
</dbReference>
<evidence type="ECO:0000313" key="1">
    <source>
        <dbReference type="EMBL" id="WIY27823.1"/>
    </source>
</evidence>
<reference evidence="1 2" key="1">
    <citation type="submission" date="2023-06" db="EMBL/GenBank/DDBJ databases">
        <title>Parasedimentitalea psychrophila sp. nov., a psychrophilic bacterium isolated from deep-sea sediment.</title>
        <authorList>
            <person name="Li A."/>
        </authorList>
    </citation>
    <scope>NUCLEOTIDE SEQUENCE [LARGE SCALE GENOMIC DNA]</scope>
    <source>
        <strain evidence="1 2">QS115</strain>
        <plasmid evidence="1 2">pQS-3</plasmid>
    </source>
</reference>
<dbReference type="InterPro" id="IPR011990">
    <property type="entry name" value="TPR-like_helical_dom_sf"/>
</dbReference>
<dbReference type="Proteomes" id="UP001238334">
    <property type="component" value="Plasmid pQS-3"/>
</dbReference>
<dbReference type="SUPFAM" id="SSF81901">
    <property type="entry name" value="HCP-like"/>
    <property type="match status" value="1"/>
</dbReference>
<dbReference type="EMBL" id="CP127250">
    <property type="protein sequence ID" value="WIY27823.1"/>
    <property type="molecule type" value="Genomic_DNA"/>
</dbReference>
<dbReference type="InterPro" id="IPR006597">
    <property type="entry name" value="Sel1-like"/>
</dbReference>
<keyword evidence="2" id="KW-1185">Reference proteome</keyword>
<geneLocation type="plasmid" evidence="1 2">
    <name>pQS-3</name>
</geneLocation>
<gene>
    <name evidence="1" type="ORF">QPJ95_24030</name>
</gene>
<evidence type="ECO:0000313" key="2">
    <source>
        <dbReference type="Proteomes" id="UP001238334"/>
    </source>
</evidence>
<dbReference type="KEGG" id="ppso:QPJ95_24030"/>
<dbReference type="SMART" id="SM00671">
    <property type="entry name" value="SEL1"/>
    <property type="match status" value="1"/>
</dbReference>
<name>A0A9Y2L3V3_9RHOB</name>
<proteinExistence type="predicted"/>
<protein>
    <submittedName>
        <fullName evidence="1">Sel1 repeat family protein</fullName>
    </submittedName>
</protein>
<dbReference type="RefSeq" id="WP_270920987.1">
    <property type="nucleotide sequence ID" value="NZ_CP127250.1"/>
</dbReference>
<sequence>MNRIGGVVDLRRVGASWAGKLSSYFRTGILAVALSFTGNSAIAQDLSKGFDAAQRGDYQAALKEFLPLATQGNVYAQNNLGLMYANGYGVLADDISAHMWWNIAGANGYEGARENRENIEKEMTPADISEAVKSARTCMSSDYQNCR</sequence>
<keyword evidence="1" id="KW-0614">Plasmid</keyword>
<organism evidence="1 2">
    <name type="scientific">Parasedimentitalea psychrophila</name>
    <dbReference type="NCBI Taxonomy" id="2997337"/>
    <lineage>
        <taxon>Bacteria</taxon>
        <taxon>Pseudomonadati</taxon>
        <taxon>Pseudomonadota</taxon>
        <taxon>Alphaproteobacteria</taxon>
        <taxon>Rhodobacterales</taxon>
        <taxon>Paracoccaceae</taxon>
        <taxon>Parasedimentitalea</taxon>
    </lineage>
</organism>
<accession>A0A9Y2L3V3</accession>